<keyword evidence="1" id="KW-1133">Transmembrane helix</keyword>
<keyword evidence="1" id="KW-0812">Transmembrane</keyword>
<protein>
    <submittedName>
        <fullName evidence="2">Uncharacterized protein</fullName>
    </submittedName>
</protein>
<proteinExistence type="predicted"/>
<dbReference type="AlphaFoldDB" id="T1APG5"/>
<accession>T1APG5</accession>
<evidence type="ECO:0000256" key="1">
    <source>
        <dbReference type="SAM" id="Phobius"/>
    </source>
</evidence>
<evidence type="ECO:0000313" key="2">
    <source>
        <dbReference type="EMBL" id="EQD43980.1"/>
    </source>
</evidence>
<feature type="transmembrane region" description="Helical" evidence="1">
    <location>
        <begin position="6"/>
        <end position="27"/>
    </location>
</feature>
<keyword evidence="1" id="KW-0472">Membrane</keyword>
<reference evidence="2" key="1">
    <citation type="submission" date="2013-08" db="EMBL/GenBank/DDBJ databases">
        <authorList>
            <person name="Mendez C."/>
            <person name="Richter M."/>
            <person name="Ferrer M."/>
            <person name="Sanchez J."/>
        </authorList>
    </citation>
    <scope>NUCLEOTIDE SEQUENCE</scope>
</reference>
<sequence>SLHMHWWEPFLGILLAYGFVGPLGGLLEQKAEESTKMFKPSR</sequence>
<comment type="caution">
    <text evidence="2">The sequence shown here is derived from an EMBL/GenBank/DDBJ whole genome shotgun (WGS) entry which is preliminary data.</text>
</comment>
<feature type="non-terminal residue" evidence="2">
    <location>
        <position position="1"/>
    </location>
</feature>
<organism evidence="2">
    <name type="scientific">mine drainage metagenome</name>
    <dbReference type="NCBI Taxonomy" id="410659"/>
    <lineage>
        <taxon>unclassified sequences</taxon>
        <taxon>metagenomes</taxon>
        <taxon>ecological metagenomes</taxon>
    </lineage>
</organism>
<reference evidence="2" key="2">
    <citation type="journal article" date="2014" name="ISME J.">
        <title>Microbial stratification in low pH oxic and suboxic macroscopic growths along an acid mine drainage.</title>
        <authorList>
            <person name="Mendez-Garcia C."/>
            <person name="Mesa V."/>
            <person name="Sprenger R.R."/>
            <person name="Richter M."/>
            <person name="Diez M.S."/>
            <person name="Solano J."/>
            <person name="Bargiela R."/>
            <person name="Golyshina O.V."/>
            <person name="Manteca A."/>
            <person name="Ramos J.L."/>
            <person name="Gallego J.R."/>
            <person name="Llorente I."/>
            <person name="Martins Dos Santos V.A."/>
            <person name="Jensen O.N."/>
            <person name="Pelaez A.I."/>
            <person name="Sanchez J."/>
            <person name="Ferrer M."/>
        </authorList>
    </citation>
    <scope>NUCLEOTIDE SEQUENCE</scope>
</reference>
<gene>
    <name evidence="2" type="ORF">B1A_15296</name>
</gene>
<dbReference type="EMBL" id="AUZX01011224">
    <property type="protein sequence ID" value="EQD43980.1"/>
    <property type="molecule type" value="Genomic_DNA"/>
</dbReference>
<name>T1APG5_9ZZZZ</name>